<dbReference type="EMBL" id="CP039348">
    <property type="protein sequence ID" value="QCD91180.1"/>
    <property type="molecule type" value="Genomic_DNA"/>
</dbReference>
<dbReference type="GO" id="GO:0048364">
    <property type="term" value="P:root development"/>
    <property type="evidence" value="ECO:0007669"/>
    <property type="project" value="InterPro"/>
</dbReference>
<organism evidence="1 2">
    <name type="scientific">Vigna unguiculata</name>
    <name type="common">Cowpea</name>
    <dbReference type="NCBI Taxonomy" id="3917"/>
    <lineage>
        <taxon>Eukaryota</taxon>
        <taxon>Viridiplantae</taxon>
        <taxon>Streptophyta</taxon>
        <taxon>Embryophyta</taxon>
        <taxon>Tracheophyta</taxon>
        <taxon>Spermatophyta</taxon>
        <taxon>Magnoliopsida</taxon>
        <taxon>eudicotyledons</taxon>
        <taxon>Gunneridae</taxon>
        <taxon>Pentapetalae</taxon>
        <taxon>rosids</taxon>
        <taxon>fabids</taxon>
        <taxon>Fabales</taxon>
        <taxon>Fabaceae</taxon>
        <taxon>Papilionoideae</taxon>
        <taxon>50 kb inversion clade</taxon>
        <taxon>NPAAA clade</taxon>
        <taxon>indigoferoid/millettioid clade</taxon>
        <taxon>Phaseoleae</taxon>
        <taxon>Vigna</taxon>
    </lineage>
</organism>
<evidence type="ECO:0000313" key="2">
    <source>
        <dbReference type="Proteomes" id="UP000501690"/>
    </source>
</evidence>
<name>A0A4D6LRS1_VIGUN</name>
<protein>
    <submittedName>
        <fullName evidence="1">Uncharacterized protein</fullName>
    </submittedName>
</protein>
<dbReference type="InterPro" id="IPR004320">
    <property type="entry name" value="BPS1_pln"/>
</dbReference>
<accession>A0A4D6LRS1</accession>
<dbReference type="PANTHER" id="PTHR33070:SF120">
    <property type="entry name" value="EXPRESSED PROTEIN"/>
    <property type="match status" value="1"/>
</dbReference>
<reference evidence="1 2" key="1">
    <citation type="submission" date="2019-04" db="EMBL/GenBank/DDBJ databases">
        <title>An improved genome assembly and genetic linkage map for asparagus bean, Vigna unguiculata ssp. sesquipedialis.</title>
        <authorList>
            <person name="Xia Q."/>
            <person name="Zhang R."/>
            <person name="Dong Y."/>
        </authorList>
    </citation>
    <scope>NUCLEOTIDE SEQUENCE [LARGE SCALE GENOMIC DNA]</scope>
    <source>
        <tissue evidence="1">Leaf</tissue>
    </source>
</reference>
<dbReference type="GO" id="GO:0048367">
    <property type="term" value="P:shoot system development"/>
    <property type="evidence" value="ECO:0007669"/>
    <property type="project" value="InterPro"/>
</dbReference>
<dbReference type="Pfam" id="PF03087">
    <property type="entry name" value="BPS1"/>
    <property type="match status" value="1"/>
</dbReference>
<keyword evidence="2" id="KW-1185">Reference proteome</keyword>
<gene>
    <name evidence="1" type="ORF">DEO72_LG4g2144</name>
</gene>
<dbReference type="AlphaFoldDB" id="A0A4D6LRS1"/>
<dbReference type="PANTHER" id="PTHR33070">
    <property type="entry name" value="OS06G0725500 PROTEIN"/>
    <property type="match status" value="1"/>
</dbReference>
<proteinExistence type="predicted"/>
<evidence type="ECO:0000313" key="1">
    <source>
        <dbReference type="EMBL" id="QCD91180.1"/>
    </source>
</evidence>
<sequence>MAVSDIAKEFHYHVRSISLPCRIHSSLPKIEKVLKRMKTWEASSQSQSEAMKEGVKGLVELYNCVEELVGCPLTHQALLRRHVEKPLDMTVHLLDTCGSARELLTLMREHVLDLQSALRRKGVDSSVKNQICAYICFRKRARKDITKRLKALKTMENDFKSYSYCLLDFDHHLPMMVDFDHHLLMVVNVLREISKNTITFFKKLLVFMCAPVLKRNIGGWLVLTRIVSTSFDKENMVMNEMRDIDVALCSFAKRCKKTDGKTEVEIVKRGLGEVEGSIRELEAGLDCLFRCMVQQRVSLLNLLTP</sequence>
<dbReference type="Proteomes" id="UP000501690">
    <property type="component" value="Linkage Group LG4"/>
</dbReference>